<gene>
    <name evidence="2" type="ordered locus">Desru_3488</name>
</gene>
<dbReference type="Proteomes" id="UP000009234">
    <property type="component" value="Chromosome"/>
</dbReference>
<proteinExistence type="predicted"/>
<dbReference type="HOGENOM" id="CLU_2355198_0_0_9"/>
<dbReference type="Pfam" id="PF18454">
    <property type="entry name" value="Mtd_N"/>
    <property type="match status" value="1"/>
</dbReference>
<keyword evidence="3" id="KW-1185">Reference proteome</keyword>
<organism evidence="2 3">
    <name type="scientific">Desulforamulus ruminis (strain ATCC 23193 / DSM 2154 / NCIMB 8452 / DL)</name>
    <name type="common">Desulfotomaculum ruminis</name>
    <dbReference type="NCBI Taxonomy" id="696281"/>
    <lineage>
        <taxon>Bacteria</taxon>
        <taxon>Bacillati</taxon>
        <taxon>Bacillota</taxon>
        <taxon>Clostridia</taxon>
        <taxon>Eubacteriales</taxon>
        <taxon>Peptococcaceae</taxon>
        <taxon>Desulforamulus</taxon>
    </lineage>
</organism>
<dbReference type="InterPro" id="IPR041352">
    <property type="entry name" value="Mtd_N"/>
</dbReference>
<evidence type="ECO:0000259" key="1">
    <source>
        <dbReference type="Pfam" id="PF18454"/>
    </source>
</evidence>
<dbReference type="OrthoDB" id="564699at2"/>
<accession>F6DLP9</accession>
<protein>
    <recommendedName>
        <fullName evidence="1">Major tropism determinant N-terminal domain-containing protein</fullName>
    </recommendedName>
</protein>
<dbReference type="AlphaFoldDB" id="F6DLP9"/>
<dbReference type="RefSeq" id="WP_013843437.1">
    <property type="nucleotide sequence ID" value="NC_015589.1"/>
</dbReference>
<reference evidence="2 3" key="2">
    <citation type="journal article" date="2012" name="Stand. Genomic Sci.">
        <title>Complete genome sequence of the sulfate-reducing firmicute Desulfotomaculum ruminis type strain (DL(T)).</title>
        <authorList>
            <person name="Spring S."/>
            <person name="Visser M."/>
            <person name="Lu M."/>
            <person name="Copeland A."/>
            <person name="Lapidus A."/>
            <person name="Lucas S."/>
            <person name="Cheng J.F."/>
            <person name="Han C."/>
            <person name="Tapia R."/>
            <person name="Goodwin L.A."/>
            <person name="Pitluck S."/>
            <person name="Ivanova N."/>
            <person name="Land M."/>
            <person name="Hauser L."/>
            <person name="Larimer F."/>
            <person name="Rohde M."/>
            <person name="Goker M."/>
            <person name="Detter J.C."/>
            <person name="Kyrpides N.C."/>
            <person name="Woyke T."/>
            <person name="Schaap P.J."/>
            <person name="Plugge C.M."/>
            <person name="Muyzer G."/>
            <person name="Kuever J."/>
            <person name="Pereira I.A."/>
            <person name="Parshina S.N."/>
            <person name="Bernier-Latmani R."/>
            <person name="Stams A.J."/>
            <person name="Klenk H.P."/>
        </authorList>
    </citation>
    <scope>NUCLEOTIDE SEQUENCE [LARGE SCALE GENOMIC DNA]</scope>
    <source>
        <strain evidence="3">ATCC 23193 / DSM 2154 / NCIB 8452 / DL</strain>
    </source>
</reference>
<sequence>MANKIQFKRGTKANLPSLSVGEPGFCTDTKELFIGASEGNVQIVDQAQLTAHLSNGVHQVLPIPSGTAFPSNPEGKPMLFFRTDEGKLYWFSGGGA</sequence>
<dbReference type="EMBL" id="CP002780">
    <property type="protein sequence ID" value="AEG61691.1"/>
    <property type="molecule type" value="Genomic_DNA"/>
</dbReference>
<feature type="domain" description="Major tropism determinant N-terminal" evidence="1">
    <location>
        <begin position="5"/>
        <end position="35"/>
    </location>
</feature>
<evidence type="ECO:0000313" key="3">
    <source>
        <dbReference type="Proteomes" id="UP000009234"/>
    </source>
</evidence>
<dbReference type="KEGG" id="dru:Desru_3488"/>
<name>F6DLP9_DESRL</name>
<evidence type="ECO:0000313" key="2">
    <source>
        <dbReference type="EMBL" id="AEG61691.1"/>
    </source>
</evidence>
<dbReference type="STRING" id="696281.Desru_3488"/>
<reference evidence="3" key="1">
    <citation type="submission" date="2011-05" db="EMBL/GenBank/DDBJ databases">
        <title>Complete sequence of Desulfotomaculum ruminis DSM 2154.</title>
        <authorList>
            <person name="Lucas S."/>
            <person name="Copeland A."/>
            <person name="Lapidus A."/>
            <person name="Cheng J.-F."/>
            <person name="Goodwin L."/>
            <person name="Pitluck S."/>
            <person name="Lu M."/>
            <person name="Detter J.C."/>
            <person name="Han C."/>
            <person name="Tapia R."/>
            <person name="Land M."/>
            <person name="Hauser L."/>
            <person name="Kyrpides N."/>
            <person name="Ivanova N."/>
            <person name="Mikhailova N."/>
            <person name="Pagani I."/>
            <person name="Stams A.J.M."/>
            <person name="Plugge C.M."/>
            <person name="Muyzer G."/>
            <person name="Kuever J."/>
            <person name="Parshina S.N."/>
            <person name="Ivanova A.E."/>
            <person name="Nazina T.N."/>
            <person name="Brambilla E."/>
            <person name="Spring S."/>
            <person name="Klenk H.-P."/>
            <person name="Woyke T."/>
        </authorList>
    </citation>
    <scope>NUCLEOTIDE SEQUENCE [LARGE SCALE GENOMIC DNA]</scope>
    <source>
        <strain evidence="3">ATCC 23193 / DSM 2154 / NCIB 8452 / DL</strain>
    </source>
</reference>